<gene>
    <name evidence="2" type="ORF">CP98_01933</name>
</gene>
<dbReference type="RefSeq" id="WP_037518999.1">
    <property type="nucleotide sequence ID" value="NZ_JGVR01000009.1"/>
</dbReference>
<name>A0A084EN70_SPHYA</name>
<dbReference type="eggNOG" id="ENOG5033UDB">
    <property type="taxonomic scope" value="Bacteria"/>
</dbReference>
<evidence type="ECO:0000313" key="3">
    <source>
        <dbReference type="Proteomes" id="UP000028534"/>
    </source>
</evidence>
<organism evidence="2 3">
    <name type="scientific">Sphingobium yanoikuyae</name>
    <name type="common">Sphingomonas yanoikuyae</name>
    <dbReference type="NCBI Taxonomy" id="13690"/>
    <lineage>
        <taxon>Bacteria</taxon>
        <taxon>Pseudomonadati</taxon>
        <taxon>Pseudomonadota</taxon>
        <taxon>Alphaproteobacteria</taxon>
        <taxon>Sphingomonadales</taxon>
        <taxon>Sphingomonadaceae</taxon>
        <taxon>Sphingobium</taxon>
    </lineage>
</organism>
<dbReference type="AlphaFoldDB" id="A0A084EN70"/>
<dbReference type="Proteomes" id="UP000028534">
    <property type="component" value="Unassembled WGS sequence"/>
</dbReference>
<dbReference type="EMBL" id="JGVR01000009">
    <property type="protein sequence ID" value="KEZ19412.1"/>
    <property type="molecule type" value="Genomic_DNA"/>
</dbReference>
<comment type="caution">
    <text evidence="2">The sequence shown here is derived from an EMBL/GenBank/DDBJ whole genome shotgun (WGS) entry which is preliminary data.</text>
</comment>
<evidence type="ECO:0000256" key="1">
    <source>
        <dbReference type="SAM" id="MobiDB-lite"/>
    </source>
</evidence>
<sequence>MRFAKWPRPTAYEETSRKRAASAHKQRREREALPLFADLIARGQHSVEEEMARRAEWWPRQQQDRRDARAAVWRSARTSLFAFPEAQRQTIRRAWRDCPYPADPSSFADLLHHIRIGKVDPGRPPWKYHARPQARIISAPVRFGDAFKRVGQRRIEPAPGFPPVEAPQYCGNLGHGILFIDAVPPVEADGLVTFQVRGVCTDADIALIGRLAEAERQQPVRVVRVDLPHTRATGFSHRLLILACSATKRHDPGWMPAWERYDGPLWQTWRSVDPDRKLARVGFLSARYGFGSGDRPIEDYDARLTPDLATRMIAGGMGTRWPRPPSPNKPDNYGSHPGCEIASLCYHGTRPFTDVALVGGGLYLKVMRALLEGFREMRCITPDAEITEINAGIGVMRQRLRAWLEQGRAP</sequence>
<accession>A0A084EN70</accession>
<dbReference type="PATRIC" id="fig|13690.10.peg.1986"/>
<feature type="compositionally biased region" description="Basic residues" evidence="1">
    <location>
        <begin position="18"/>
        <end position="27"/>
    </location>
</feature>
<protein>
    <submittedName>
        <fullName evidence="2">Uncharacterized protein</fullName>
    </submittedName>
</protein>
<feature type="region of interest" description="Disordered" evidence="1">
    <location>
        <begin position="1"/>
        <end position="29"/>
    </location>
</feature>
<proteinExistence type="predicted"/>
<reference evidence="2 3" key="1">
    <citation type="submission" date="2014-03" db="EMBL/GenBank/DDBJ databases">
        <title>Genome sequence of Sphingobium yanoikuyae B1.</title>
        <authorList>
            <person name="Gan H.M."/>
            <person name="Gan H.Y."/>
            <person name="Savka M.A."/>
        </authorList>
    </citation>
    <scope>NUCLEOTIDE SEQUENCE [LARGE SCALE GENOMIC DNA]</scope>
    <source>
        <strain evidence="2 3">B1</strain>
    </source>
</reference>
<evidence type="ECO:0000313" key="2">
    <source>
        <dbReference type="EMBL" id="KEZ19412.1"/>
    </source>
</evidence>